<keyword evidence="4" id="KW-0808">Transferase</keyword>
<evidence type="ECO:0000313" key="4">
    <source>
        <dbReference type="EMBL" id="CAL4778551.1"/>
    </source>
</evidence>
<sequence>MSQSNKPLATSPLGGRGCGLFCWAVPILLFAFAIRLCGLLLDVEDVYEKGFALYNILMLPHQAYEDFLQSYDVYTHATDQELEDAYGQDWREVEMRKHKHTYTVVQYYCALVGCQKMYVAPLFNTLRGNEENQVIFEYQLARWLKAGDWDDQPFNACARRAEDPNAVAKKTKRVLEVGCGQGRILQELGRFLGADWKLMGMNLDGNQLRHAKERPVEVTMRDLNHMPYDWIANASVNGAYNLGAMTFQRDLEEHAQEMARILTPGSRFVVACDWTNFDDEKGLNLKDLEHRRLWSGARRLGAAGRYCYSEKEYVAAFTKYNFKHVHSELYGVRYVQALRDVNVLRVLAAEWMQLVAKVDLFGVLDQALTMMQRFGTDVENALEAHDRKLFTYCGSHVFELQR</sequence>
<dbReference type="Gene3D" id="3.40.50.150">
    <property type="entry name" value="Vaccinia Virus protein VP39"/>
    <property type="match status" value="1"/>
</dbReference>
<dbReference type="PANTHER" id="PTHR44068">
    <property type="entry name" value="ZGC:194242"/>
    <property type="match status" value="1"/>
</dbReference>
<keyword evidence="1" id="KW-1133">Transmembrane helix</keyword>
<reference evidence="4 5" key="2">
    <citation type="submission" date="2024-05" db="EMBL/GenBank/DDBJ databases">
        <authorList>
            <person name="Chen Y."/>
            <person name="Shah S."/>
            <person name="Dougan E. K."/>
            <person name="Thang M."/>
            <person name="Chan C."/>
        </authorList>
    </citation>
    <scope>NUCLEOTIDE SEQUENCE [LARGE SCALE GENOMIC DNA]</scope>
</reference>
<dbReference type="InterPro" id="IPR029063">
    <property type="entry name" value="SAM-dependent_MTases_sf"/>
</dbReference>
<dbReference type="SUPFAM" id="SSF53335">
    <property type="entry name" value="S-adenosyl-L-methionine-dependent methyltransferases"/>
    <property type="match status" value="1"/>
</dbReference>
<evidence type="ECO:0000313" key="3">
    <source>
        <dbReference type="EMBL" id="CAI3991239.1"/>
    </source>
</evidence>
<dbReference type="CDD" id="cd02440">
    <property type="entry name" value="AdoMet_MTases"/>
    <property type="match status" value="1"/>
</dbReference>
<protein>
    <submittedName>
        <fullName evidence="4">Methyltransferase domain-containing protein</fullName>
    </submittedName>
</protein>
<dbReference type="InterPro" id="IPR041698">
    <property type="entry name" value="Methyltransf_25"/>
</dbReference>
<feature type="transmembrane region" description="Helical" evidence="1">
    <location>
        <begin position="20"/>
        <end position="41"/>
    </location>
</feature>
<dbReference type="OrthoDB" id="540004at2759"/>
<evidence type="ECO:0000259" key="2">
    <source>
        <dbReference type="Pfam" id="PF13649"/>
    </source>
</evidence>
<dbReference type="EMBL" id="CAMXCT010001564">
    <property type="protein sequence ID" value="CAI3991239.1"/>
    <property type="molecule type" value="Genomic_DNA"/>
</dbReference>
<dbReference type="EMBL" id="CAMXCT020001564">
    <property type="protein sequence ID" value="CAL1144614.1"/>
    <property type="molecule type" value="Genomic_DNA"/>
</dbReference>
<dbReference type="GO" id="GO:0008168">
    <property type="term" value="F:methyltransferase activity"/>
    <property type="evidence" value="ECO:0007669"/>
    <property type="project" value="UniProtKB-KW"/>
</dbReference>
<accession>A0A9P1CGI7</accession>
<evidence type="ECO:0000313" key="5">
    <source>
        <dbReference type="Proteomes" id="UP001152797"/>
    </source>
</evidence>
<evidence type="ECO:0000256" key="1">
    <source>
        <dbReference type="SAM" id="Phobius"/>
    </source>
</evidence>
<dbReference type="Proteomes" id="UP001152797">
    <property type="component" value="Unassembled WGS sequence"/>
</dbReference>
<dbReference type="InterPro" id="IPR050447">
    <property type="entry name" value="Erg6_SMT_methyltransf"/>
</dbReference>
<dbReference type="Pfam" id="PF13649">
    <property type="entry name" value="Methyltransf_25"/>
    <property type="match status" value="1"/>
</dbReference>
<dbReference type="EMBL" id="CAMXCT030001564">
    <property type="protein sequence ID" value="CAL4778551.1"/>
    <property type="molecule type" value="Genomic_DNA"/>
</dbReference>
<proteinExistence type="predicted"/>
<dbReference type="GO" id="GO:0032259">
    <property type="term" value="P:methylation"/>
    <property type="evidence" value="ECO:0007669"/>
    <property type="project" value="UniProtKB-KW"/>
</dbReference>
<keyword evidence="1" id="KW-0472">Membrane</keyword>
<dbReference type="AlphaFoldDB" id="A0A9P1CGI7"/>
<feature type="domain" description="Methyltransferase" evidence="2">
    <location>
        <begin position="174"/>
        <end position="265"/>
    </location>
</feature>
<keyword evidence="4" id="KW-0489">Methyltransferase</keyword>
<name>A0A9P1CGI7_9DINO</name>
<keyword evidence="1" id="KW-0812">Transmembrane</keyword>
<gene>
    <name evidence="3" type="ORF">C1SCF055_LOCUS18162</name>
</gene>
<comment type="caution">
    <text evidence="3">The sequence shown here is derived from an EMBL/GenBank/DDBJ whole genome shotgun (WGS) entry which is preliminary data.</text>
</comment>
<keyword evidence="5" id="KW-1185">Reference proteome</keyword>
<reference evidence="3" key="1">
    <citation type="submission" date="2022-10" db="EMBL/GenBank/DDBJ databases">
        <authorList>
            <person name="Chen Y."/>
            <person name="Dougan E. K."/>
            <person name="Chan C."/>
            <person name="Rhodes N."/>
            <person name="Thang M."/>
        </authorList>
    </citation>
    <scope>NUCLEOTIDE SEQUENCE</scope>
</reference>
<dbReference type="PANTHER" id="PTHR44068:SF11">
    <property type="entry name" value="GERANYL DIPHOSPHATE 2-C-METHYLTRANSFERASE"/>
    <property type="match status" value="1"/>
</dbReference>
<organism evidence="3">
    <name type="scientific">Cladocopium goreaui</name>
    <dbReference type="NCBI Taxonomy" id="2562237"/>
    <lineage>
        <taxon>Eukaryota</taxon>
        <taxon>Sar</taxon>
        <taxon>Alveolata</taxon>
        <taxon>Dinophyceae</taxon>
        <taxon>Suessiales</taxon>
        <taxon>Symbiodiniaceae</taxon>
        <taxon>Cladocopium</taxon>
    </lineage>
</organism>